<dbReference type="OrthoDB" id="9802350at2"/>
<dbReference type="NCBIfam" id="TIGR01662">
    <property type="entry name" value="HAD-SF-IIIA"/>
    <property type="match status" value="1"/>
</dbReference>
<dbReference type="InterPro" id="IPR036412">
    <property type="entry name" value="HAD-like_sf"/>
</dbReference>
<gene>
    <name evidence="4" type="ORF">SAMEA4504048_01540</name>
</gene>
<dbReference type="RefSeq" id="WP_095123036.1">
    <property type="nucleotide sequence ID" value="NZ_LT906454.1"/>
</dbReference>
<dbReference type="Gene3D" id="3.40.50.1000">
    <property type="entry name" value="HAD superfamily/HAD-like"/>
    <property type="match status" value="1"/>
</dbReference>
<accession>A0A239X6Z0</accession>
<organism evidence="4 5">
    <name type="scientific">Streptococcus acidominimus</name>
    <dbReference type="NCBI Taxonomy" id="1326"/>
    <lineage>
        <taxon>Bacteria</taxon>
        <taxon>Bacillati</taxon>
        <taxon>Bacillota</taxon>
        <taxon>Bacilli</taxon>
        <taxon>Lactobacillales</taxon>
        <taxon>Streptococcaceae</taxon>
        <taxon>Streptococcus</taxon>
    </lineage>
</organism>
<dbReference type="InterPro" id="IPR023214">
    <property type="entry name" value="HAD_sf"/>
</dbReference>
<protein>
    <submittedName>
        <fullName evidence="4">Had superfamily</fullName>
    </submittedName>
</protein>
<dbReference type="PANTHER" id="PTHR46470">
    <property type="entry name" value="N-ACYLNEURAMINATE-9-PHOSPHATASE"/>
    <property type="match status" value="1"/>
</dbReference>
<dbReference type="NCBIfam" id="TIGR01668">
    <property type="entry name" value="YqeG_hyp_ppase"/>
    <property type="match status" value="1"/>
</dbReference>
<dbReference type="InterPro" id="IPR051400">
    <property type="entry name" value="HAD-like_hydrolase"/>
</dbReference>
<dbReference type="InterPro" id="IPR006549">
    <property type="entry name" value="HAD-SF_hydro_IIIA"/>
</dbReference>
<evidence type="ECO:0000313" key="5">
    <source>
        <dbReference type="Proteomes" id="UP000215144"/>
    </source>
</evidence>
<evidence type="ECO:0000313" key="4">
    <source>
        <dbReference type="EMBL" id="SNV42481.1"/>
    </source>
</evidence>
<dbReference type="Pfam" id="PF13242">
    <property type="entry name" value="Hydrolase_like"/>
    <property type="match status" value="1"/>
</dbReference>
<dbReference type="GO" id="GO:0008962">
    <property type="term" value="F:phosphatidylglycerophosphatase activity"/>
    <property type="evidence" value="ECO:0007669"/>
    <property type="project" value="InterPro"/>
</dbReference>
<dbReference type="SUPFAM" id="SSF56784">
    <property type="entry name" value="HAD-like"/>
    <property type="match status" value="1"/>
</dbReference>
<dbReference type="NCBIfam" id="TIGR01549">
    <property type="entry name" value="HAD-SF-IA-v1"/>
    <property type="match status" value="1"/>
</dbReference>
<keyword evidence="2" id="KW-0378">Hydrolase</keyword>
<sequence length="179" mass="20556">MIRQFLPRQHVKSVFSIDYENIYQKGFRAILFDIDATLVPHGCDVTPDVESLFQYVQSIGFKVLLISNNSDERIRMFTRNVAVPYIPLANKPHPEAFLKALTVLGVEKNKTLVIGDQIFTDVLGANRAGLDSVIVNFLPQKNETKLGKKRRIEKILLQLYRLFGLYDQQTFGEIEKREV</sequence>
<dbReference type="AlphaFoldDB" id="A0A239X6Z0"/>
<reference evidence="4 5" key="1">
    <citation type="submission" date="2017-06" db="EMBL/GenBank/DDBJ databases">
        <authorList>
            <consortium name="Pathogen Informatics"/>
        </authorList>
    </citation>
    <scope>NUCLEOTIDE SEQUENCE [LARGE SCALE GENOMIC DNA]</scope>
    <source>
        <strain evidence="4 5">NCTC11291</strain>
    </source>
</reference>
<proteinExistence type="predicted"/>
<name>A0A239X6Z0_STRAI</name>
<dbReference type="InterPro" id="IPR006439">
    <property type="entry name" value="HAD-SF_hydro_IA"/>
</dbReference>
<dbReference type="EMBL" id="LT906454">
    <property type="protein sequence ID" value="SNV42481.1"/>
    <property type="molecule type" value="Genomic_DNA"/>
</dbReference>
<comment type="cofactor">
    <cofactor evidence="1">
        <name>Mg(2+)</name>
        <dbReference type="ChEBI" id="CHEBI:18420"/>
    </cofactor>
</comment>
<dbReference type="Proteomes" id="UP000215144">
    <property type="component" value="Chromosome 1"/>
</dbReference>
<keyword evidence="3" id="KW-0460">Magnesium</keyword>
<evidence type="ECO:0000256" key="1">
    <source>
        <dbReference type="ARBA" id="ARBA00001946"/>
    </source>
</evidence>
<dbReference type="GO" id="GO:0044281">
    <property type="term" value="P:small molecule metabolic process"/>
    <property type="evidence" value="ECO:0007669"/>
    <property type="project" value="UniProtKB-ARBA"/>
</dbReference>
<evidence type="ECO:0000256" key="2">
    <source>
        <dbReference type="ARBA" id="ARBA00022801"/>
    </source>
</evidence>
<evidence type="ECO:0000256" key="3">
    <source>
        <dbReference type="ARBA" id="ARBA00022842"/>
    </source>
</evidence>
<dbReference type="KEGG" id="saco:SAME_01540"/>
<dbReference type="InterPro" id="IPR010021">
    <property type="entry name" value="PGPP1/Gep4"/>
</dbReference>